<comment type="caution">
    <text evidence="1">The sequence shown here is derived from an EMBL/GenBank/DDBJ whole genome shotgun (WGS) entry which is preliminary data.</text>
</comment>
<proteinExistence type="predicted"/>
<evidence type="ECO:0000313" key="2">
    <source>
        <dbReference type="Proteomes" id="UP000053480"/>
    </source>
</evidence>
<dbReference type="EMBL" id="JZWS03000034">
    <property type="protein sequence ID" value="MEW9492448.1"/>
    <property type="molecule type" value="Genomic_DNA"/>
</dbReference>
<reference evidence="1" key="1">
    <citation type="submission" date="2024-07" db="EMBL/GenBank/DDBJ databases">
        <title>Metagenome and Metagenome-Assembled Genomes of Archaea from a hot spring from the geothermal field of Los Azufres, Mexico.</title>
        <authorList>
            <person name="Marin-Paredes R."/>
            <person name="Martinez-Romero E."/>
            <person name="Servin-Garciduenas L.E."/>
        </authorList>
    </citation>
    <scope>NUCLEOTIDE SEQUENCE</scope>
    <source>
        <strain evidence="1">AZ1-454</strain>
    </source>
</reference>
<protein>
    <submittedName>
        <fullName evidence="1">Uncharacterized protein</fullName>
    </submittedName>
</protein>
<name>A0ACC6TRR3_9CREN</name>
<sequence>MKISTGKKDYFLNDVTVLYGEDVDDLVTALMALDPTGYVNLRRKVAWDLYFRASRAFSDQIREAFFALFELSAVVRELNFRFVNPSYALPSLVGKLNTSAKLKWEKGKVTLENPVEVKIEFDVVKELRKHVNLEIDGKDVKVSPSSTGERTRLDLSRLTGVKGVFLSLESAYRDGNLRASLNLEYVPMERGMNKDVDVEELNKVLRVTAKEVNEKSIGSQSALEDFMVSVAEVLVEPTLSSFREELEKALGVREMVYIPPSRPFLLNASFSALTEQEVAQLFSSNCVMAMERVRRGKGELSENPLGLKVDGGIVEYQGIQVTSAPKWVRALAAVVLELASVRDRALIVLEAPEEYLTEDKRTLMLELLAREVEKGNKLLVSTWDREMEMALRSHFSSTR</sequence>
<organism evidence="1 2">
    <name type="scientific">Candidatus Aramenus sulfurataquae</name>
    <dbReference type="NCBI Taxonomy" id="1326980"/>
    <lineage>
        <taxon>Archaea</taxon>
        <taxon>Thermoproteota</taxon>
        <taxon>Thermoprotei</taxon>
        <taxon>Sulfolobales</taxon>
        <taxon>Sulfolobaceae</taxon>
        <taxon>Candidatus Aramenus</taxon>
    </lineage>
</organism>
<evidence type="ECO:0000313" key="1">
    <source>
        <dbReference type="EMBL" id="MEW9492448.1"/>
    </source>
</evidence>
<accession>A0ACC6TRR3</accession>
<gene>
    <name evidence="1" type="ORF">TQ35_0009670</name>
</gene>
<dbReference type="Proteomes" id="UP000053480">
    <property type="component" value="Unassembled WGS sequence"/>
</dbReference>